<protein>
    <submittedName>
        <fullName evidence="2">Uncharacterized protein</fullName>
    </submittedName>
</protein>
<comment type="caution">
    <text evidence="2">The sequence shown here is derived from an EMBL/GenBank/DDBJ whole genome shotgun (WGS) entry which is preliminary data.</text>
</comment>
<accession>A0AAN8Q3X1</accession>
<keyword evidence="3" id="KW-1185">Reference proteome</keyword>
<evidence type="ECO:0000256" key="1">
    <source>
        <dbReference type="SAM" id="MobiDB-lite"/>
    </source>
</evidence>
<reference evidence="2 3" key="1">
    <citation type="submission" date="2024-01" db="EMBL/GenBank/DDBJ databases">
        <title>The genome of the rayed Mediterranean limpet Patella caerulea (Linnaeus, 1758).</title>
        <authorList>
            <person name="Anh-Thu Weber A."/>
            <person name="Halstead-Nussloch G."/>
        </authorList>
    </citation>
    <scope>NUCLEOTIDE SEQUENCE [LARGE SCALE GENOMIC DNA]</scope>
    <source>
        <strain evidence="2">AATW-2023a</strain>
        <tissue evidence="2">Whole specimen</tissue>
    </source>
</reference>
<dbReference type="EMBL" id="JAZGQO010000005">
    <property type="protein sequence ID" value="KAK6186656.1"/>
    <property type="molecule type" value="Genomic_DNA"/>
</dbReference>
<name>A0AAN8Q3X1_PATCE</name>
<organism evidence="2 3">
    <name type="scientific">Patella caerulea</name>
    <name type="common">Rayed Mediterranean limpet</name>
    <dbReference type="NCBI Taxonomy" id="87958"/>
    <lineage>
        <taxon>Eukaryota</taxon>
        <taxon>Metazoa</taxon>
        <taxon>Spiralia</taxon>
        <taxon>Lophotrochozoa</taxon>
        <taxon>Mollusca</taxon>
        <taxon>Gastropoda</taxon>
        <taxon>Patellogastropoda</taxon>
        <taxon>Patelloidea</taxon>
        <taxon>Patellidae</taxon>
        <taxon>Patella</taxon>
    </lineage>
</organism>
<sequence length="107" mass="12723">MEPISRVIGMLMVEDAELIQCCEQIILLDSKMRDLQVRIQRAKQNRQRTFVYSYTFRMSILQGIRHMYVQYGDRKARRVIVLREEGQWNEEKGSSNGPFKGQLNLER</sequence>
<dbReference type="AlphaFoldDB" id="A0AAN8Q3X1"/>
<dbReference type="Proteomes" id="UP001347796">
    <property type="component" value="Unassembled WGS sequence"/>
</dbReference>
<evidence type="ECO:0000313" key="3">
    <source>
        <dbReference type="Proteomes" id="UP001347796"/>
    </source>
</evidence>
<evidence type="ECO:0000313" key="2">
    <source>
        <dbReference type="EMBL" id="KAK6186656.1"/>
    </source>
</evidence>
<proteinExistence type="predicted"/>
<gene>
    <name evidence="2" type="ORF">SNE40_005942</name>
</gene>
<feature type="region of interest" description="Disordered" evidence="1">
    <location>
        <begin position="88"/>
        <end position="107"/>
    </location>
</feature>